<evidence type="ECO:0000256" key="1">
    <source>
        <dbReference type="ARBA" id="ARBA00001922"/>
    </source>
</evidence>
<comment type="similarity">
    <text evidence="2">Belongs to the ribonucleoside diphosphate reductase class-2 family.</text>
</comment>
<dbReference type="GO" id="GO:0071897">
    <property type="term" value="P:DNA biosynthetic process"/>
    <property type="evidence" value="ECO:0007669"/>
    <property type="project" value="UniProtKB-KW"/>
</dbReference>
<dbReference type="Pfam" id="PF12637">
    <property type="entry name" value="TSCPD"/>
    <property type="match status" value="1"/>
</dbReference>
<dbReference type="EMBL" id="CP073078">
    <property type="protein sequence ID" value="QUD88127.1"/>
    <property type="molecule type" value="Genomic_DNA"/>
</dbReference>
<evidence type="ECO:0000256" key="2">
    <source>
        <dbReference type="ARBA" id="ARBA00007405"/>
    </source>
</evidence>
<dbReference type="KEGG" id="caul:KCG34_24375"/>
<keyword evidence="9" id="KW-0170">Cobalt</keyword>
<evidence type="ECO:0000259" key="14">
    <source>
        <dbReference type="Pfam" id="PF02867"/>
    </source>
</evidence>
<feature type="domain" description="TSCPD" evidence="15">
    <location>
        <begin position="715"/>
        <end position="819"/>
    </location>
</feature>
<dbReference type="InterPro" id="IPR024434">
    <property type="entry name" value="TSCPD_dom"/>
</dbReference>
<dbReference type="PANTHER" id="PTHR43371">
    <property type="entry name" value="VITAMIN B12-DEPENDENT RIBONUCLEOTIDE REDUCTASE"/>
    <property type="match status" value="1"/>
</dbReference>
<evidence type="ECO:0000256" key="9">
    <source>
        <dbReference type="ARBA" id="ARBA00023285"/>
    </source>
</evidence>
<evidence type="ECO:0000256" key="10">
    <source>
        <dbReference type="ARBA" id="ARBA00025437"/>
    </source>
</evidence>
<sequence length="927" mass="96870">MRFQSQRPPIGAEQATLDLREVERGAGVAEVLAPVDWTSARIDAWLDWADAQGGIVAEGESEPLPPAEPALAEALDGAFDRYASRLAGRGAALGVFAATGDAVRFRDALLESLIEGRAAPALPAAGAAAEPEVVDLTGFEFARAVERHLAEARREALVADAAAAHDERLQAVMDAVSRCEGERAACADPSLNAALGRAARRAREAGVGDALIRRAISLARAGATAWTSAEIEAAPAPALLLAARRDGVEAAEPAALKAAAAGWETGRVFLAFDPADAEAAARSQGACRAAIDLRAFDNGEIFDLEAFTAEVRLWTLALDLETADRRGDTVWRPLGLTLGGLAEVLVARGLAFDSDEARRFAGELFALTAAAGLAASAEIAFALGPYPAFEQDRDARIAAIAARAKRCDRSTPVGAGAADLLTATLKSARRTGLRNAEVTALFADAELSLRLGGASLGAAPWTGPATLAETADGLAVRTLSPAAARGLARLGVDIDAAITRLFGARDLAAAPGLGARALHERGFTDHEIAAVQARLFSVSSLRQAFAPAVVGEGFVQDVLGASAEDLADPSFDVLALAGFSAAEIAEAEAFVLGGPLSEGDLTLEARTLLAGADQIGLSARLAMSAAAEAYTCAPDLSPLRLGWADEPPAAARLQAAAARAGLRAVRLQRDPAPATQALDLPALTEEPPRRPAPAPIVAERVVEKIVERERTRRRLPDRRKGYIQKAAVGGHKVYLHTGEYEDGELGEVFIDMHKEGAAFRSLMNNFAIAVSIGLQYGVPLDEFVDAFVFTRFEPAGRVTGNDTIRSATSILDYIFRELAVSYLDRQDLANADPDEFNADGLGHGKQEKLEGEEPEPLPASKFISKGFSRGAAPDNLVFLPMGGRAKPGASGASPEHDVCPACGDLALTRHGGKLVCETCGAAPERMG</sequence>
<dbReference type="GO" id="GO:0031419">
    <property type="term" value="F:cobalamin binding"/>
    <property type="evidence" value="ECO:0007669"/>
    <property type="project" value="UniProtKB-KW"/>
</dbReference>
<feature type="compositionally biased region" description="Basic and acidic residues" evidence="13">
    <location>
        <begin position="842"/>
        <end position="851"/>
    </location>
</feature>
<keyword evidence="5" id="KW-0846">Cobalamin</keyword>
<dbReference type="InterPro" id="IPR000788">
    <property type="entry name" value="RNR_lg_C"/>
</dbReference>
<comment type="function">
    <text evidence="10">Catalyzes the reduction of ribonucleotides to deoxyribonucleotides. May function to provide a pool of deoxyribonucleotide precursors for DNA repair during oxygen limitation and/or for immediate growth after restoration of oxygen.</text>
</comment>
<dbReference type="InterPro" id="IPR050862">
    <property type="entry name" value="RdRp_reductase_class-2"/>
</dbReference>
<reference evidence="16" key="1">
    <citation type="submission" date="2021-04" db="EMBL/GenBank/DDBJ databases">
        <title>The complete genome sequence of Caulobacter sp. S6.</title>
        <authorList>
            <person name="Tang Y."/>
            <person name="Ouyang W."/>
            <person name="Liu Q."/>
            <person name="Huang B."/>
            <person name="Guo Z."/>
            <person name="Lei P."/>
        </authorList>
    </citation>
    <scope>NUCLEOTIDE SEQUENCE</scope>
    <source>
        <strain evidence="16">S6</strain>
    </source>
</reference>
<evidence type="ECO:0000313" key="16">
    <source>
        <dbReference type="EMBL" id="QUD88127.1"/>
    </source>
</evidence>
<evidence type="ECO:0000256" key="3">
    <source>
        <dbReference type="ARBA" id="ARBA00012274"/>
    </source>
</evidence>
<evidence type="ECO:0000256" key="12">
    <source>
        <dbReference type="ARBA" id="ARBA00047754"/>
    </source>
</evidence>
<evidence type="ECO:0000256" key="7">
    <source>
        <dbReference type="ARBA" id="ARBA00022741"/>
    </source>
</evidence>
<comment type="cofactor">
    <cofactor evidence="1">
        <name>adenosylcob(III)alamin</name>
        <dbReference type="ChEBI" id="CHEBI:18408"/>
    </cofactor>
</comment>
<dbReference type="Gene3D" id="3.20.70.20">
    <property type="match status" value="1"/>
</dbReference>
<dbReference type="PANTHER" id="PTHR43371:SF1">
    <property type="entry name" value="RIBONUCLEOSIDE-DIPHOSPHATE REDUCTASE"/>
    <property type="match status" value="1"/>
</dbReference>
<keyword evidence="8" id="KW-0560">Oxidoreductase</keyword>
<evidence type="ECO:0000313" key="17">
    <source>
        <dbReference type="Proteomes" id="UP000676409"/>
    </source>
</evidence>
<dbReference type="SUPFAM" id="SSF51998">
    <property type="entry name" value="PFL-like glycyl radical enzymes"/>
    <property type="match status" value="1"/>
</dbReference>
<dbReference type="Proteomes" id="UP000676409">
    <property type="component" value="Chromosome"/>
</dbReference>
<evidence type="ECO:0000256" key="6">
    <source>
        <dbReference type="ARBA" id="ARBA00022634"/>
    </source>
</evidence>
<dbReference type="GO" id="GO:0000166">
    <property type="term" value="F:nucleotide binding"/>
    <property type="evidence" value="ECO:0007669"/>
    <property type="project" value="UniProtKB-KW"/>
</dbReference>
<feature type="region of interest" description="Disordered" evidence="13">
    <location>
        <begin position="833"/>
        <end position="857"/>
    </location>
</feature>
<evidence type="ECO:0000259" key="15">
    <source>
        <dbReference type="Pfam" id="PF12637"/>
    </source>
</evidence>
<evidence type="ECO:0000256" key="4">
    <source>
        <dbReference type="ARBA" id="ARBA00014409"/>
    </source>
</evidence>
<organism evidence="16 17">
    <name type="scientific">Phenylobacterium montanum</name>
    <dbReference type="NCBI Taxonomy" id="2823693"/>
    <lineage>
        <taxon>Bacteria</taxon>
        <taxon>Pseudomonadati</taxon>
        <taxon>Pseudomonadota</taxon>
        <taxon>Alphaproteobacteria</taxon>
        <taxon>Caulobacterales</taxon>
        <taxon>Caulobacteraceae</taxon>
        <taxon>Phenylobacterium</taxon>
    </lineage>
</organism>
<protein>
    <recommendedName>
        <fullName evidence="4">Vitamin B12-dependent ribonucleotide reductase</fullName>
        <ecNumber evidence="3">1.17.4.1</ecNumber>
    </recommendedName>
    <alternativeName>
        <fullName evidence="11">Ribonucleoside-diphosphate reductase NrdJ</fullName>
    </alternativeName>
</protein>
<dbReference type="EC" id="1.17.4.1" evidence="3"/>
<name>A0A975IUM8_9CAUL</name>
<proteinExistence type="inferred from homology"/>
<keyword evidence="17" id="KW-1185">Reference proteome</keyword>
<dbReference type="Pfam" id="PF02867">
    <property type="entry name" value="Ribonuc_red_lgC"/>
    <property type="match status" value="1"/>
</dbReference>
<dbReference type="RefSeq" id="WP_211938178.1">
    <property type="nucleotide sequence ID" value="NZ_CP073078.1"/>
</dbReference>
<dbReference type="GO" id="GO:0004748">
    <property type="term" value="F:ribonucleoside-diphosphate reductase activity, thioredoxin disulfide as acceptor"/>
    <property type="evidence" value="ECO:0007669"/>
    <property type="project" value="UniProtKB-EC"/>
</dbReference>
<keyword evidence="6" id="KW-0237">DNA synthesis</keyword>
<evidence type="ECO:0000256" key="13">
    <source>
        <dbReference type="SAM" id="MobiDB-lite"/>
    </source>
</evidence>
<keyword evidence="7" id="KW-0547">Nucleotide-binding</keyword>
<evidence type="ECO:0000256" key="11">
    <source>
        <dbReference type="ARBA" id="ARBA00033050"/>
    </source>
</evidence>
<feature type="domain" description="Ribonucleotide reductase large subunit C-terminal" evidence="14">
    <location>
        <begin position="292"/>
        <end position="474"/>
    </location>
</feature>
<gene>
    <name evidence="16" type="ORF">KCG34_24375</name>
</gene>
<evidence type="ECO:0000256" key="5">
    <source>
        <dbReference type="ARBA" id="ARBA00022628"/>
    </source>
</evidence>
<comment type="catalytic activity">
    <reaction evidence="12">
        <text>a 2'-deoxyribonucleoside 5'-diphosphate + [thioredoxin]-disulfide + H2O = a ribonucleoside 5'-diphosphate + [thioredoxin]-dithiol</text>
        <dbReference type="Rhea" id="RHEA:23252"/>
        <dbReference type="Rhea" id="RHEA-COMP:10698"/>
        <dbReference type="Rhea" id="RHEA-COMP:10700"/>
        <dbReference type="ChEBI" id="CHEBI:15377"/>
        <dbReference type="ChEBI" id="CHEBI:29950"/>
        <dbReference type="ChEBI" id="CHEBI:50058"/>
        <dbReference type="ChEBI" id="CHEBI:57930"/>
        <dbReference type="ChEBI" id="CHEBI:73316"/>
        <dbReference type="EC" id="1.17.4.1"/>
    </reaction>
</comment>
<dbReference type="AlphaFoldDB" id="A0A975IUM8"/>
<evidence type="ECO:0000256" key="8">
    <source>
        <dbReference type="ARBA" id="ARBA00023002"/>
    </source>
</evidence>
<accession>A0A975IUM8</accession>